<dbReference type="InterPro" id="IPR003439">
    <property type="entry name" value="ABC_transporter-like_ATP-bd"/>
</dbReference>
<evidence type="ECO:0000313" key="7">
    <source>
        <dbReference type="EMBL" id="CRG94262.1"/>
    </source>
</evidence>
<dbReference type="GO" id="GO:0016887">
    <property type="term" value="F:ATP hydrolysis activity"/>
    <property type="evidence" value="ECO:0007669"/>
    <property type="project" value="InterPro"/>
</dbReference>
<dbReference type="GO" id="GO:0140359">
    <property type="term" value="F:ABC-type transporter activity"/>
    <property type="evidence" value="ECO:0007669"/>
    <property type="project" value="InterPro"/>
</dbReference>
<dbReference type="Proteomes" id="UP000220797">
    <property type="component" value="Unassembled WGS sequence"/>
</dbReference>
<dbReference type="InterPro" id="IPR027417">
    <property type="entry name" value="P-loop_NTPase"/>
</dbReference>
<feature type="transmembrane region" description="Helical" evidence="5">
    <location>
        <begin position="1759"/>
        <end position="1784"/>
    </location>
</feature>
<gene>
    <name evidence="7" type="primary">ABCI3</name>
    <name evidence="7" type="ORF">PGAL8A_00396600</name>
</gene>
<evidence type="ECO:0000259" key="6">
    <source>
        <dbReference type="PROSITE" id="PS50893"/>
    </source>
</evidence>
<feature type="transmembrane region" description="Helical" evidence="5">
    <location>
        <begin position="548"/>
        <end position="573"/>
    </location>
</feature>
<dbReference type="Gene3D" id="3.40.50.300">
    <property type="entry name" value="P-loop containing nucleotide triphosphate hydrolases"/>
    <property type="match status" value="1"/>
</dbReference>
<keyword evidence="8" id="KW-1185">Reference proteome</keyword>
<feature type="transmembrane region" description="Helical" evidence="5">
    <location>
        <begin position="1372"/>
        <end position="1391"/>
    </location>
</feature>
<accession>A0A1J1GPP1</accession>
<dbReference type="GO" id="GO:0005524">
    <property type="term" value="F:ATP binding"/>
    <property type="evidence" value="ECO:0007669"/>
    <property type="project" value="UniProtKB-KW"/>
</dbReference>
<dbReference type="InterPro" id="IPR003593">
    <property type="entry name" value="AAA+_ATPase"/>
</dbReference>
<dbReference type="GO" id="GO:0005319">
    <property type="term" value="F:lipid transporter activity"/>
    <property type="evidence" value="ECO:0007669"/>
    <property type="project" value="TreeGrafter"/>
</dbReference>
<reference evidence="7" key="1">
    <citation type="submission" date="2015-04" db="EMBL/GenBank/DDBJ databases">
        <authorList>
            <consortium name="Pathogen Informatics"/>
        </authorList>
    </citation>
    <scope>NUCLEOTIDE SEQUENCE [LARGE SCALE GENOMIC DNA]</scope>
    <source>
        <strain evidence="7">8A</strain>
    </source>
</reference>
<evidence type="ECO:0000256" key="1">
    <source>
        <dbReference type="ARBA" id="ARBA00022448"/>
    </source>
</evidence>
<name>A0A1J1GPP1_PLAGA</name>
<sequence length="2607" mass="315709">MKFRKLYGLIKKSFYEKRKNFILYFFFLLVPFFLIVFHIFLRKLSDKYSIEAHNPSKTNKIELNDSIRHYVLFLGNQLCSKQIDDDIYVNHICVTPKNNITNSFLSYVEKNDLNIFKIYKNEEDCLKKVKFAVEIKKSDIKNIKYNNYFYIKEQNLEDTYILNNFKKNIKYNELISLDDLYKNIYTKEEYNRLLNIKIDEDTLKEVKKTKLYKSFIKEIINFKDENYYENFFNDEKKRLFFINFVKNNLIETNFSCGLVAIQNENDLKKKSKFNFFHPFGKKEERKKNIYNSKNDENINFKEYNNNNDFNSENMENKYLTNVKNYNFKNFNFNKMRYVNENELINNITYKIRVGDYALLNLNDNLFFNDININLKQNFLNFNTIDDLSFNIYFNEWYYYSFFIVLEYYFNSFLLEYESNNLEYKKSMNIDAINKISLLRTPKRKLSLNKFFLFKMPTKIIKINAFDTFEKNIFRVIIFLCVCLFIASICFDINKERKMNIVNFLYCINVNNYYYYFSWLLFYFIMLFIYNIFFTLVIYLFVYLRLVNYFILFIYIYLFLMNSLLFTVICMQFTNSSSINYIVTFLLFFLFSSFRLIIHSGINKVLLFFVLLIPHSSFCLSLDFFFILIKNNMKVNYMQLFIKIESVNLMHLLLYSVSSFILLILILTFIIFYKRIRLDLSYIKKKKKNIINQNDNLMNGLSEDDENGKTHVSNFVNKMDIKIEKNIINQNDKLMNEVSGDDENGKTHVSNFANKMDIKIEKNIINQKEYNLYRNKNEIDNNYFYLLIENVNKYYGEKHVLKDISLCLKSNRIFVLLGENGSGKSTLINIITKMITKDSGKITFINNTLKKEKKKIVDMSDSSSNISNVSLYSKYIKGIFVNKINKKRYFKKKNDFKISYCSQNVILYDNLTFYETIKIFLLYYNKNVDKYLKKKRTLRILNDLDLEKYMNCKIKNLMDEIKKKISIFICFLVKQDIYILDEPFIALDIKTKMKLFNFFDKIKKKNIIFICTHDIYEANNFSDDIAIIKSGEIIFNGSKNCFQKLIDYKFILNIQFKQDNNEKIDYLSQEKVMLSLTKNSKSKKNSLNKITHSYNMGNNNNNNNNSHIIDNFSNNNNSHIIDNFSNNNNNNSHIILMNYENEKDKKNNLIKKKIIDFIKCIREENKNCFIFFNENYIYCTYKINEIESLKKSLCFLNKYKNTLIYQIKTIDIFYTYIYIYIYNEKNKLLKNVQDKDIRCLLEIDPLFYLYLYNFKYFNEQNKLLFSDNRNGQINLYNFNYLNNILVNNKISKNKYEEKTFFERKKNEETNEDNTDIREYKIDEDTKKINENIYLQKKNEKGNSLFKNLINSFTIYIKPLLLLKLKKDLSNKIFYWYKFLVPLLILSFGIFIIKCISNYGKIKNIKLDHNTLSSINLENTTLNYYIIYETEMNNLESDNSHKIMNMIHSNEHEDSNYRSLSLKEKMKKKKELNYNNVKNIIKLKNGYNFNRLPTNSFNYYNNTINTLLEKYCIKEKINYIDDNINKDNLYNDISNYLKRKSENDNIISLGSFVFFIKEKKDKKDITNRTEIEMNINLFYNYTSIHSYAYYMNSIFNIMHDFQNEIYEDYYEKEKKILNSEENKPYHFITCSKSIEGNHIYEQIRNDSYNISDYLSDNSNLIYENISNENDNGNKYTNKNSFLIKKNKENYEKILKSSNIVEIINEPFYIKYHEHFLSDFYINVYIFLSIVIFFCVLFERLKNEIKHRKIFEYFNVHKYTHYFQIFLVEFFYYFIYLLFLFMILYIFDYKHYFYVSYFFFLLLYGFNIFLSICLFTSLYLNSYIVFLFFNFIFCGIINIVIYVLLILSYAYSNNVLIYISHILVCIFRIFDSFSLSHSLNIRSLCLNIKRHFNYINGTSKNEENTLSFFNHSNKNNSKIELEEVMDICADSNIYFNIKGDFIFLSINCFVYLLLIMYKLLQLRNKLQKEKQTKNKRNISEGKYTFALKHFYLSNEKYKKRKMYIFFRILNFIKKCFSLKKKNKNKIYRKYDSFEVETNVSYELNEDNISQDNIIKYTKKLKENSYNNEKYIFKNLNIKMNEYQIYAFSTIFNNDLNILYFFKYFFCKNDNKICNYAKYNEENNMYNIDKIFSESFHKINENDYKITLIPCMSIYEHLKLIITFKKLKLNSMELKYLINLLMLIVNLKCNMNLNCNQLSGGMKKKVELMINLLKNDKIIFLYKLNDNIDFCSQIYINIILKNILLLNEYDSKINYESLIDNVSTHVELDEEKRKNIISINSHMRKKEMRVKKKESISILKEKENFINSNKRNDYLDCSITSNLKSANQNMIDSFIKQNILKIRFGIKNFAIYSHIYTDMLYYDYLYLFHKNEIIYNNYIQNIKNIFKNYYLFQLKLKKIPESKIKEYMNIYFSIYKHTFKKYQKTLINFFRNSEYKKKYCCNDIRQTDSIVLFLEKFSKNNSLTMHNLYYIFKTNKKNKYRNKKFFLSHSKFHKILFNLMIDKFSYLHCYLKKNKFISIFNLFKFVISEITLRKIQNFIFKCKGIKNISSEILRFNHYLFILKINKNRNFFKLLEINKRMKFNDDEIEVEHIDINNANANDIFLLMFKKLL</sequence>
<keyword evidence="5" id="KW-0812">Transmembrane</keyword>
<dbReference type="EMBL" id="CVMV01000022">
    <property type="protein sequence ID" value="CRG94262.1"/>
    <property type="molecule type" value="Genomic_DNA"/>
</dbReference>
<feature type="transmembrane region" description="Helical" evidence="5">
    <location>
        <begin position="21"/>
        <end position="41"/>
    </location>
</feature>
<dbReference type="PROSITE" id="PS50893">
    <property type="entry name" value="ABC_TRANSPORTER_2"/>
    <property type="match status" value="1"/>
</dbReference>
<feature type="transmembrane region" description="Helical" evidence="5">
    <location>
        <begin position="472"/>
        <end position="493"/>
    </location>
</feature>
<keyword evidence="4" id="KW-0067">ATP-binding</keyword>
<evidence type="ECO:0000256" key="3">
    <source>
        <dbReference type="ARBA" id="ARBA00022741"/>
    </source>
</evidence>
<keyword evidence="5" id="KW-1133">Transmembrane helix</keyword>
<protein>
    <submittedName>
        <fullName evidence="7">ABC transporter I family member 1, putative</fullName>
    </submittedName>
</protein>
<feature type="transmembrane region" description="Helical" evidence="5">
    <location>
        <begin position="579"/>
        <end position="597"/>
    </location>
</feature>
<proteinExistence type="predicted"/>
<dbReference type="PANTHER" id="PTHR19229:SF36">
    <property type="entry name" value="ATP-BINDING CASSETTE SUB-FAMILY A MEMBER 2"/>
    <property type="match status" value="1"/>
</dbReference>
<dbReference type="OMA" id="YFNEWYY"/>
<feature type="transmembrane region" description="Helical" evidence="5">
    <location>
        <begin position="604"/>
        <end position="628"/>
    </location>
</feature>
<feature type="transmembrane region" description="Helical" evidence="5">
    <location>
        <begin position="1938"/>
        <end position="1957"/>
    </location>
</feature>
<dbReference type="GO" id="GO:0016020">
    <property type="term" value="C:membrane"/>
    <property type="evidence" value="ECO:0007669"/>
    <property type="project" value="InterPro"/>
</dbReference>
<keyword evidence="3" id="KW-0547">Nucleotide-binding</keyword>
<dbReference type="OrthoDB" id="8061355at2759"/>
<feature type="transmembrane region" description="Helical" evidence="5">
    <location>
        <begin position="1717"/>
        <end position="1738"/>
    </location>
</feature>
<feature type="transmembrane region" description="Helical" evidence="5">
    <location>
        <begin position="648"/>
        <end position="672"/>
    </location>
</feature>
<keyword evidence="1" id="KW-0813">Transport</keyword>
<feature type="transmembrane region" description="Helical" evidence="5">
    <location>
        <begin position="1790"/>
        <end position="1813"/>
    </location>
</feature>
<feature type="transmembrane region" description="Helical" evidence="5">
    <location>
        <begin position="1852"/>
        <end position="1870"/>
    </location>
</feature>
<feature type="transmembrane region" description="Helical" evidence="5">
    <location>
        <begin position="1820"/>
        <end position="1846"/>
    </location>
</feature>
<dbReference type="SUPFAM" id="SSF52540">
    <property type="entry name" value="P-loop containing nucleoside triphosphate hydrolases"/>
    <property type="match status" value="2"/>
</dbReference>
<dbReference type="SMART" id="SM00382">
    <property type="entry name" value="AAA"/>
    <property type="match status" value="1"/>
</dbReference>
<keyword evidence="2" id="KW-0677">Repeat</keyword>
<feature type="domain" description="ABC transporter" evidence="6">
    <location>
        <begin position="785"/>
        <end position="1054"/>
    </location>
</feature>
<organism evidence="7 8">
    <name type="scientific">Plasmodium gallinaceum</name>
    <dbReference type="NCBI Taxonomy" id="5849"/>
    <lineage>
        <taxon>Eukaryota</taxon>
        <taxon>Sar</taxon>
        <taxon>Alveolata</taxon>
        <taxon>Apicomplexa</taxon>
        <taxon>Aconoidasida</taxon>
        <taxon>Haemosporida</taxon>
        <taxon>Plasmodiidae</taxon>
        <taxon>Plasmodium</taxon>
        <taxon>Plasmodium (Haemamoeba)</taxon>
    </lineage>
</organism>
<evidence type="ECO:0000256" key="4">
    <source>
        <dbReference type="ARBA" id="ARBA00022840"/>
    </source>
</evidence>
<dbReference type="PANTHER" id="PTHR19229">
    <property type="entry name" value="ATP-BINDING CASSETTE TRANSPORTER SUBFAMILY A ABCA"/>
    <property type="match status" value="1"/>
</dbReference>
<dbReference type="VEuPathDB" id="PlasmoDB:PGAL8A_00396600"/>
<dbReference type="Pfam" id="PF00005">
    <property type="entry name" value="ABC_tran"/>
    <property type="match status" value="1"/>
</dbReference>
<keyword evidence="5" id="KW-0472">Membrane</keyword>
<dbReference type="RefSeq" id="XP_028527083.1">
    <property type="nucleotide sequence ID" value="XM_028670319.1"/>
</dbReference>
<dbReference type="GeneID" id="39732496"/>
<evidence type="ECO:0000256" key="5">
    <source>
        <dbReference type="SAM" id="Phobius"/>
    </source>
</evidence>
<feature type="transmembrane region" description="Helical" evidence="5">
    <location>
        <begin position="513"/>
        <end position="541"/>
    </location>
</feature>
<evidence type="ECO:0000256" key="2">
    <source>
        <dbReference type="ARBA" id="ARBA00022737"/>
    </source>
</evidence>
<dbReference type="InterPro" id="IPR026082">
    <property type="entry name" value="ABCA"/>
</dbReference>
<comment type="caution">
    <text evidence="7">The sequence shown here is derived from an EMBL/GenBank/DDBJ whole genome shotgun (WGS) entry which is preliminary data.</text>
</comment>
<dbReference type="CDD" id="cd06174">
    <property type="entry name" value="MFS"/>
    <property type="match status" value="1"/>
</dbReference>
<evidence type="ECO:0000313" key="8">
    <source>
        <dbReference type="Proteomes" id="UP000220797"/>
    </source>
</evidence>